<evidence type="ECO:0000256" key="1">
    <source>
        <dbReference type="ARBA" id="ARBA00023002"/>
    </source>
</evidence>
<feature type="domain" description="Malic enzyme NAD-binding" evidence="2">
    <location>
        <begin position="1"/>
        <end position="129"/>
    </location>
</feature>
<dbReference type="EC" id="1.1.1.40" evidence="3"/>
<dbReference type="InterPro" id="IPR051674">
    <property type="entry name" value="Malate_Decarboxylase"/>
</dbReference>
<protein>
    <submittedName>
        <fullName evidence="3">NADP-dependent malic enzyme</fullName>
        <ecNumber evidence="3">1.1.1.40</ecNumber>
    </submittedName>
</protein>
<dbReference type="PANTHER" id="PTHR43237:SF4">
    <property type="entry name" value="NADP-DEPENDENT MALIC ENZYME"/>
    <property type="match status" value="1"/>
</dbReference>
<dbReference type="SUPFAM" id="SSF51735">
    <property type="entry name" value="NAD(P)-binding Rossmann-fold domains"/>
    <property type="match status" value="1"/>
</dbReference>
<reference evidence="3 4" key="1">
    <citation type="submission" date="2018-12" db="EMBL/GenBank/DDBJ databases">
        <authorList>
            <consortium name="Pathogen Informatics"/>
        </authorList>
    </citation>
    <scope>NUCLEOTIDE SEQUENCE [LARGE SCALE GENOMIC DNA]</scope>
    <source>
        <strain evidence="3 4">NCTC9695</strain>
    </source>
</reference>
<evidence type="ECO:0000259" key="2">
    <source>
        <dbReference type="SMART" id="SM00919"/>
    </source>
</evidence>
<organism evidence="3 4">
    <name type="scientific">Chromobacterium violaceum</name>
    <dbReference type="NCBI Taxonomy" id="536"/>
    <lineage>
        <taxon>Bacteria</taxon>
        <taxon>Pseudomonadati</taxon>
        <taxon>Pseudomonadota</taxon>
        <taxon>Betaproteobacteria</taxon>
        <taxon>Neisseriales</taxon>
        <taxon>Chromobacteriaceae</taxon>
        <taxon>Chromobacterium</taxon>
    </lineage>
</organism>
<dbReference type="Gene3D" id="3.40.50.10950">
    <property type="match status" value="1"/>
</dbReference>
<dbReference type="GO" id="GO:0016746">
    <property type="term" value="F:acyltransferase activity"/>
    <property type="evidence" value="ECO:0007669"/>
    <property type="project" value="InterPro"/>
</dbReference>
<dbReference type="InterPro" id="IPR012302">
    <property type="entry name" value="Malic_NAD-bd"/>
</dbReference>
<sequence>MVKSMARDPLILAMANPEPEILPPLVKEVRPDAIIGTGRSDFPNQVNNVLCFPFIFRGALDVGATTINEEMKLATVRAIADLAMAEQNDVVASAYGDQELSFGPEYVIPKPFDPRLIVKIAPAVAKAAMDSGVATRPIQDFDAYADQLAQFVYKTNLFMKPVFAQAKKDPKRVVMTEGEDERVLHATQEIVTQGLAKPILVGRPA</sequence>
<dbReference type="Gene3D" id="3.40.50.720">
    <property type="entry name" value="NAD(P)-binding Rossmann-like Domain"/>
    <property type="match status" value="1"/>
</dbReference>
<dbReference type="SUPFAM" id="SSF53659">
    <property type="entry name" value="Isocitrate/Isopropylmalate dehydrogenase-like"/>
    <property type="match status" value="1"/>
</dbReference>
<name>A0A447T7J8_CHRVL</name>
<dbReference type="SMART" id="SM00919">
    <property type="entry name" value="Malic_M"/>
    <property type="match status" value="1"/>
</dbReference>
<dbReference type="GO" id="GO:0051287">
    <property type="term" value="F:NAD binding"/>
    <property type="evidence" value="ECO:0007669"/>
    <property type="project" value="InterPro"/>
</dbReference>
<dbReference type="Proteomes" id="UP000275777">
    <property type="component" value="Chromosome"/>
</dbReference>
<dbReference type="InterPro" id="IPR002505">
    <property type="entry name" value="PTA_PTB"/>
</dbReference>
<gene>
    <name evidence="3" type="primary">maeB_2</name>
    <name evidence="3" type="ORF">NCTC9695_01274</name>
</gene>
<dbReference type="AlphaFoldDB" id="A0A447T7J8"/>
<dbReference type="Pfam" id="PF01515">
    <property type="entry name" value="PTA_PTB"/>
    <property type="match status" value="1"/>
</dbReference>
<dbReference type="GO" id="GO:0004473">
    <property type="term" value="F:malate dehydrogenase (decarboxylating) (NADP+) activity"/>
    <property type="evidence" value="ECO:0007669"/>
    <property type="project" value="UniProtKB-EC"/>
</dbReference>
<evidence type="ECO:0000313" key="4">
    <source>
        <dbReference type="Proteomes" id="UP000275777"/>
    </source>
</evidence>
<accession>A0A447T7J8</accession>
<dbReference type="EMBL" id="LR134182">
    <property type="protein sequence ID" value="VEB40871.1"/>
    <property type="molecule type" value="Genomic_DNA"/>
</dbReference>
<keyword evidence="1 3" id="KW-0560">Oxidoreductase</keyword>
<evidence type="ECO:0000313" key="3">
    <source>
        <dbReference type="EMBL" id="VEB40871.1"/>
    </source>
</evidence>
<proteinExistence type="predicted"/>
<dbReference type="InterPro" id="IPR042113">
    <property type="entry name" value="P_AcTrfase_dom1"/>
</dbReference>
<dbReference type="FunFam" id="3.40.50.720:FF:000095">
    <property type="entry name" value="NADP-dependent malic enzyme"/>
    <property type="match status" value="1"/>
</dbReference>
<dbReference type="InterPro" id="IPR036291">
    <property type="entry name" value="NAD(P)-bd_dom_sf"/>
</dbReference>
<dbReference type="PANTHER" id="PTHR43237">
    <property type="entry name" value="NADP-DEPENDENT MALIC ENZYME"/>
    <property type="match status" value="1"/>
</dbReference>